<proteinExistence type="predicted"/>
<dbReference type="Proteomes" id="UP000252631">
    <property type="component" value="Unassembled WGS sequence"/>
</dbReference>
<evidence type="ECO:0000313" key="4">
    <source>
        <dbReference type="Proteomes" id="UP000256343"/>
    </source>
</evidence>
<evidence type="ECO:0008006" key="5">
    <source>
        <dbReference type="Google" id="ProtNLM"/>
    </source>
</evidence>
<dbReference type="Pfam" id="PF11154">
    <property type="entry name" value="DUF2934"/>
    <property type="match status" value="1"/>
</dbReference>
<dbReference type="InterPro" id="IPR021327">
    <property type="entry name" value="DUF2934"/>
</dbReference>
<evidence type="ECO:0000313" key="3">
    <source>
        <dbReference type="Proteomes" id="UP000252631"/>
    </source>
</evidence>
<dbReference type="EMBL" id="UFQQ01000007">
    <property type="protein sequence ID" value="SSW90458.1"/>
    <property type="molecule type" value="Genomic_DNA"/>
</dbReference>
<reference evidence="2 3" key="1">
    <citation type="submission" date="2017-08" db="EMBL/GenBank/DDBJ databases">
        <authorList>
            <person name="de Groot N.N."/>
        </authorList>
    </citation>
    <scope>NUCLEOTIDE SEQUENCE [LARGE SCALE GENOMIC DNA]</scope>
    <source>
        <strain evidence="2 3">JA575</strain>
    </source>
</reference>
<dbReference type="EMBL" id="QRDT01000007">
    <property type="protein sequence ID" value="RED37491.1"/>
    <property type="molecule type" value="Genomic_DNA"/>
</dbReference>
<sequence length="69" mass="8327">MTTPQRFGRFRMQDELEERIRHRARELWEAQGQPEGRSEEFWLQAEQEVRGEKETYDKLQSDPSITTNS</sequence>
<dbReference type="Proteomes" id="UP000256343">
    <property type="component" value="Unassembled WGS sequence"/>
</dbReference>
<name>A0A336JL77_9BRAD</name>
<gene>
    <name evidence="1" type="ORF">BJ125_10766</name>
    <name evidence="2" type="ORF">SAMN05892882_10766</name>
</gene>
<evidence type="ECO:0000313" key="1">
    <source>
        <dbReference type="EMBL" id="RED37491.1"/>
    </source>
</evidence>
<dbReference type="AlphaFoldDB" id="A0A336JL77"/>
<accession>A0A336JL77</accession>
<organism evidence="2 3">
    <name type="scientific">Rhodopseudomonas pentothenatexigens</name>
    <dbReference type="NCBI Taxonomy" id="999699"/>
    <lineage>
        <taxon>Bacteria</taxon>
        <taxon>Pseudomonadati</taxon>
        <taxon>Pseudomonadota</taxon>
        <taxon>Alphaproteobacteria</taxon>
        <taxon>Hyphomicrobiales</taxon>
        <taxon>Nitrobacteraceae</taxon>
        <taxon>Rhodopseudomonas</taxon>
    </lineage>
</organism>
<reference evidence="1 4" key="2">
    <citation type="submission" date="2018-07" db="EMBL/GenBank/DDBJ databases">
        <title>Genomic Encyclopedia of Archaeal and Bacterial Type Strains, Phase II (KMG-II): from individual species to whole genera.</title>
        <authorList>
            <person name="Goeker M."/>
        </authorList>
    </citation>
    <scope>NUCLEOTIDE SEQUENCE [LARGE SCALE GENOMIC DNA]</scope>
    <source>
        <strain evidence="1 4">JA575</strain>
    </source>
</reference>
<evidence type="ECO:0000313" key="2">
    <source>
        <dbReference type="EMBL" id="SSW90458.1"/>
    </source>
</evidence>
<protein>
    <recommendedName>
        <fullName evidence="5">DUF2934 family protein</fullName>
    </recommendedName>
</protein>
<keyword evidence="4" id="KW-1185">Reference proteome</keyword>